<dbReference type="AlphaFoldDB" id="A0AAW2Z727"/>
<dbReference type="Proteomes" id="UP001431209">
    <property type="component" value="Unassembled WGS sequence"/>
</dbReference>
<organism evidence="1 2">
    <name type="scientific">Acrasis kona</name>
    <dbReference type="NCBI Taxonomy" id="1008807"/>
    <lineage>
        <taxon>Eukaryota</taxon>
        <taxon>Discoba</taxon>
        <taxon>Heterolobosea</taxon>
        <taxon>Tetramitia</taxon>
        <taxon>Eutetramitia</taxon>
        <taxon>Acrasidae</taxon>
        <taxon>Acrasis</taxon>
    </lineage>
</organism>
<name>A0AAW2Z727_9EUKA</name>
<accession>A0AAW2Z727</accession>
<evidence type="ECO:0000313" key="1">
    <source>
        <dbReference type="EMBL" id="KAL0484477.1"/>
    </source>
</evidence>
<proteinExistence type="predicted"/>
<reference evidence="1 2" key="1">
    <citation type="submission" date="2024-03" db="EMBL/GenBank/DDBJ databases">
        <title>The Acrasis kona genome and developmental transcriptomes reveal deep origins of eukaryotic multicellular pathways.</title>
        <authorList>
            <person name="Sheikh S."/>
            <person name="Fu C.-J."/>
            <person name="Brown M.W."/>
            <person name="Baldauf S.L."/>
        </authorList>
    </citation>
    <scope>NUCLEOTIDE SEQUENCE [LARGE SCALE GENOMIC DNA]</scope>
    <source>
        <strain evidence="1 2">ATCC MYA-3509</strain>
    </source>
</reference>
<evidence type="ECO:0000313" key="2">
    <source>
        <dbReference type="Proteomes" id="UP001431209"/>
    </source>
</evidence>
<protein>
    <submittedName>
        <fullName evidence="1">AcnB</fullName>
    </submittedName>
</protein>
<keyword evidence="2" id="KW-1185">Reference proteome</keyword>
<gene>
    <name evidence="1" type="ORF">AKO1_005122</name>
</gene>
<sequence length="207" mass="24045">MHIYALSDDNNSQRAVNRWKTTGGMLITTNNTLSHYIRSTPSSNPYPTPKTITYNPKAVQNNQLSQIIQNDTQLFIFNNTTPTIKNEPLVGTNFISTIRTLNKIIINVYEDENTIKIRRELSSANIQHQNTVDIELNENGQYEQMMEPPRKRLKREQNNKEFGMRTMQTLQDQINKYADTKIFIPLEPEVTTVYSDEDLQHVKREPS</sequence>
<dbReference type="EMBL" id="JAOPGA020001048">
    <property type="protein sequence ID" value="KAL0484477.1"/>
    <property type="molecule type" value="Genomic_DNA"/>
</dbReference>
<comment type="caution">
    <text evidence="1">The sequence shown here is derived from an EMBL/GenBank/DDBJ whole genome shotgun (WGS) entry which is preliminary data.</text>
</comment>